<evidence type="ECO:0000256" key="1">
    <source>
        <dbReference type="SAM" id="Phobius"/>
    </source>
</evidence>
<accession>A0A9P8VHQ0</accession>
<keyword evidence="3" id="KW-1185">Reference proteome</keyword>
<dbReference type="OrthoDB" id="407298at2759"/>
<dbReference type="AlphaFoldDB" id="A0A9P8VHQ0"/>
<evidence type="ECO:0000313" key="3">
    <source>
        <dbReference type="Proteomes" id="UP000770015"/>
    </source>
</evidence>
<organism evidence="2 3">
    <name type="scientific">Plectosphaerella plurivora</name>
    <dbReference type="NCBI Taxonomy" id="936078"/>
    <lineage>
        <taxon>Eukaryota</taxon>
        <taxon>Fungi</taxon>
        <taxon>Dikarya</taxon>
        <taxon>Ascomycota</taxon>
        <taxon>Pezizomycotina</taxon>
        <taxon>Sordariomycetes</taxon>
        <taxon>Hypocreomycetidae</taxon>
        <taxon>Glomerellales</taxon>
        <taxon>Plectosphaerellaceae</taxon>
        <taxon>Plectosphaerella</taxon>
    </lineage>
</organism>
<dbReference type="SUPFAM" id="SSF53756">
    <property type="entry name" value="UDP-Glycosyltransferase/glycogen phosphorylase"/>
    <property type="match status" value="1"/>
</dbReference>
<keyword evidence="1" id="KW-0472">Membrane</keyword>
<dbReference type="Gene3D" id="3.40.50.2000">
    <property type="entry name" value="Glycogen Phosphorylase B"/>
    <property type="match status" value="1"/>
</dbReference>
<sequence length="492" mass="53650">MLPAIGHPYDWRAMKLNWRIASADVRFNAGTNGAYRPAGTTPALIASTRATIKTSPRGLGCQRSQRLHHFNSNLTMYARLLGVAALLIASLAYLLAGREAVPRAPYIQGRNGTVLFIGNKEDGLVNAQVATAAALLEGFPDIEVHFASFPGLSKKLERVAALAGRPMIIHELQGLDFSEAVTKRGKNLANIPHAPASAGIAHLTKDMQTWICPWSAEDYLALFREIGALIDEVEPAVVVLDTFLHPGVDAVRQKHWMHAFVTPNTLVDNFLGVQPRGGMFWKYPAVSSGFSFPVPLRSIPENIYLNMRFIYSVLWMPDLAVVRKELKASGITNPSKFYDLHLDDTPWITQTTEGASIPVDYVPPNVTSVGPISLNSAPAAEQDAELAAWLKGAPTVLVNLGSTVKYNEQQAGVMALAIAEVLEKTGAQVLWKFRKFGDYGDEPLKWLEKYVASGRLRMPAWLAADPLALLETGDVVLSVHHGGAGCYHETIS</sequence>
<dbReference type="EMBL" id="JAGSXJ010000003">
    <property type="protein sequence ID" value="KAH6693689.1"/>
    <property type="molecule type" value="Genomic_DNA"/>
</dbReference>
<dbReference type="Proteomes" id="UP000770015">
    <property type="component" value="Unassembled WGS sequence"/>
</dbReference>
<comment type="caution">
    <text evidence="2">The sequence shown here is derived from an EMBL/GenBank/DDBJ whole genome shotgun (WGS) entry which is preliminary data.</text>
</comment>
<name>A0A9P8VHQ0_9PEZI</name>
<keyword evidence="1" id="KW-1133">Transmembrane helix</keyword>
<protein>
    <submittedName>
        <fullName evidence="2">Uncharacterized protein</fullName>
    </submittedName>
</protein>
<gene>
    <name evidence="2" type="ORF">F5X68DRAFT_199521</name>
</gene>
<feature type="transmembrane region" description="Helical" evidence="1">
    <location>
        <begin position="76"/>
        <end position="96"/>
    </location>
</feature>
<proteinExistence type="predicted"/>
<reference evidence="2" key="1">
    <citation type="journal article" date="2021" name="Nat. Commun.">
        <title>Genetic determinants of endophytism in the Arabidopsis root mycobiome.</title>
        <authorList>
            <person name="Mesny F."/>
            <person name="Miyauchi S."/>
            <person name="Thiergart T."/>
            <person name="Pickel B."/>
            <person name="Atanasova L."/>
            <person name="Karlsson M."/>
            <person name="Huettel B."/>
            <person name="Barry K.W."/>
            <person name="Haridas S."/>
            <person name="Chen C."/>
            <person name="Bauer D."/>
            <person name="Andreopoulos W."/>
            <person name="Pangilinan J."/>
            <person name="LaButti K."/>
            <person name="Riley R."/>
            <person name="Lipzen A."/>
            <person name="Clum A."/>
            <person name="Drula E."/>
            <person name="Henrissat B."/>
            <person name="Kohler A."/>
            <person name="Grigoriev I.V."/>
            <person name="Martin F.M."/>
            <person name="Hacquard S."/>
        </authorList>
    </citation>
    <scope>NUCLEOTIDE SEQUENCE</scope>
    <source>
        <strain evidence="2">MPI-SDFR-AT-0117</strain>
    </source>
</reference>
<evidence type="ECO:0000313" key="2">
    <source>
        <dbReference type="EMBL" id="KAH6693689.1"/>
    </source>
</evidence>
<keyword evidence="1" id="KW-0812">Transmembrane</keyword>